<evidence type="ECO:0000313" key="3">
    <source>
        <dbReference type="WBParaSite" id="SMRG1_7160.2"/>
    </source>
</evidence>
<dbReference type="WBParaSite" id="SMRG1_7160.2">
    <property type="protein sequence ID" value="SMRG1_7160.2"/>
    <property type="gene ID" value="SMRG1_7160"/>
</dbReference>
<evidence type="ECO:0000259" key="1">
    <source>
        <dbReference type="Pfam" id="PF16064"/>
    </source>
</evidence>
<dbReference type="Proteomes" id="UP000050790">
    <property type="component" value="Unassembled WGS sequence"/>
</dbReference>
<reference evidence="3" key="1">
    <citation type="submission" date="2023-11" db="UniProtKB">
        <authorList>
            <consortium name="WormBaseParasite"/>
        </authorList>
    </citation>
    <scope>IDENTIFICATION</scope>
</reference>
<dbReference type="Pfam" id="PF16064">
    <property type="entry name" value="DUF4806"/>
    <property type="match status" value="1"/>
</dbReference>
<sequence>MRIYLQHQSGKYILVDDKENKQVVCIPKKWLLTNDHYIYRDDISEHEIVEGIDVDSRFNVRKCAVMHRCDDYNVAQELKVCLATVLGYNTNITNNDETQPCDAKKPKRTVTRKHNDYLCTSEELEVAEVEAGFAPVKFPVVNISTGTFSPIASSSTADVSSPPLPRTSTEVDKPLCDDTNKMLRTLLKSVSELSTKIDKLIFLCQRLAMGVIDRRTEEMDSDAIHFPLRTHEELRSLEAALENQKYRDHLVARLRNLMCDDTRKSTKACLQYILSPELANIYTLHGTRSKFGISKYKFYSTVQSALCSHFRSASCPEKEILHAMATASQAFLHDARDKVHKRGWRSKERLASQALSDVTVSSLFALIRTLSYY</sequence>
<organism evidence="2 3">
    <name type="scientific">Schistosoma margrebowiei</name>
    <dbReference type="NCBI Taxonomy" id="48269"/>
    <lineage>
        <taxon>Eukaryota</taxon>
        <taxon>Metazoa</taxon>
        <taxon>Spiralia</taxon>
        <taxon>Lophotrochozoa</taxon>
        <taxon>Platyhelminthes</taxon>
        <taxon>Trematoda</taxon>
        <taxon>Digenea</taxon>
        <taxon>Strigeidida</taxon>
        <taxon>Schistosomatoidea</taxon>
        <taxon>Schistosomatidae</taxon>
        <taxon>Schistosoma</taxon>
    </lineage>
</organism>
<evidence type="ECO:0000313" key="2">
    <source>
        <dbReference type="Proteomes" id="UP000050790"/>
    </source>
</evidence>
<feature type="domain" description="DUF4806" evidence="1">
    <location>
        <begin position="223"/>
        <end position="303"/>
    </location>
</feature>
<protein>
    <recommendedName>
        <fullName evidence="1">DUF4806 domain-containing protein</fullName>
    </recommendedName>
</protein>
<dbReference type="AlphaFoldDB" id="A0AA85A942"/>
<accession>A0AA85A942</accession>
<dbReference type="InterPro" id="IPR032071">
    <property type="entry name" value="DUF4806"/>
</dbReference>
<name>A0AA85A942_9TREM</name>
<proteinExistence type="predicted"/>